<dbReference type="AlphaFoldDB" id="A0A081CAH3"/>
<accession>A0A081CAH3</accession>
<name>A0A081CAH3_VECG1</name>
<dbReference type="Gene3D" id="2.70.98.10">
    <property type="match status" value="1"/>
</dbReference>
<evidence type="ECO:0000313" key="2">
    <source>
        <dbReference type="Proteomes" id="UP000030661"/>
    </source>
</evidence>
<dbReference type="CDD" id="cd09023">
    <property type="entry name" value="Aldose_epim_Ec_c4013"/>
    <property type="match status" value="1"/>
</dbReference>
<organism evidence="1">
    <name type="scientific">Vecturithrix granuli</name>
    <dbReference type="NCBI Taxonomy" id="1499967"/>
    <lineage>
        <taxon>Bacteria</taxon>
        <taxon>Candidatus Moduliflexota</taxon>
        <taxon>Candidatus Vecturitrichia</taxon>
        <taxon>Candidatus Vecturitrichales</taxon>
        <taxon>Candidatus Vecturitrichaceae</taxon>
        <taxon>Candidatus Vecturithrix</taxon>
    </lineage>
</organism>
<dbReference type="InterPro" id="IPR014718">
    <property type="entry name" value="GH-type_carb-bd"/>
</dbReference>
<dbReference type="HOGENOM" id="CLU_056939_0_0_0"/>
<protein>
    <recommendedName>
        <fullName evidence="3">DUF4432 domain-containing protein</fullName>
    </recommendedName>
</protein>
<dbReference type="GO" id="GO:0030246">
    <property type="term" value="F:carbohydrate binding"/>
    <property type="evidence" value="ECO:0007669"/>
    <property type="project" value="InterPro"/>
</dbReference>
<dbReference type="Pfam" id="PF14486">
    <property type="entry name" value="DUF4432"/>
    <property type="match status" value="1"/>
</dbReference>
<proteinExistence type="predicted"/>
<reference evidence="1" key="1">
    <citation type="journal article" date="2015" name="PeerJ">
        <title>First genomic representation of candidate bacterial phylum KSB3 points to enhanced environmental sensing as a trigger of wastewater bulking.</title>
        <authorList>
            <person name="Sekiguchi Y."/>
            <person name="Ohashi A."/>
            <person name="Parks D.H."/>
            <person name="Yamauchi T."/>
            <person name="Tyson G.W."/>
            <person name="Hugenholtz P."/>
        </authorList>
    </citation>
    <scope>NUCLEOTIDE SEQUENCE [LARGE SCALE GENOMIC DNA]</scope>
</reference>
<dbReference type="Proteomes" id="UP000030661">
    <property type="component" value="Unassembled WGS sequence"/>
</dbReference>
<dbReference type="InterPro" id="IPR027839">
    <property type="entry name" value="DUF4432"/>
</dbReference>
<gene>
    <name evidence="1" type="ORF">U27_01479</name>
</gene>
<dbReference type="STRING" id="1499967.U27_01479"/>
<sequence length="389" mass="43117">MEKIWIITDTNASFSASDFCIPGRELGFNDAAYCRKMTLSGGRQTGVEIIEISNGLLTLRVCPTRGMGIIDGHFGPHPLGWQSPVREIVHPQYIHLLEMGGRGCHYGFNEFLNRCGIEWSGAMGDDEIINNMGNTDRIFLPLHGKVGWTPACRVALRCQDETLILEGDVPEQIVFGVNYMLRTQLILEKGRTRIRIEDTLSNLGDGAGEYEMLYHTNFGPPFLEAGSQFLGTYDKLVPRDQFAAAGMDDLAVFPGPTPGFIEQVFLLQGCPDEQGFAHQLLVNAAQNLAAKVSYQIATLPYTILWKRCSGMRDGYVAGFNPCSDLPNPRRIEREGGRVAQIQAGADVTFSHWIELFEGQDTVSAVKAEIQRKRGQEQIGAAGDFTFFTR</sequence>
<evidence type="ECO:0008006" key="3">
    <source>
        <dbReference type="Google" id="ProtNLM"/>
    </source>
</evidence>
<keyword evidence="2" id="KW-1185">Reference proteome</keyword>
<dbReference type="EMBL" id="DF820480">
    <property type="protein sequence ID" value="GAK61578.1"/>
    <property type="molecule type" value="Genomic_DNA"/>
</dbReference>
<dbReference type="eggNOG" id="COG2017">
    <property type="taxonomic scope" value="Bacteria"/>
</dbReference>
<evidence type="ECO:0000313" key="1">
    <source>
        <dbReference type="EMBL" id="GAK61578.1"/>
    </source>
</evidence>